<dbReference type="RefSeq" id="WP_190426809.1">
    <property type="nucleotide sequence ID" value="NZ_JAMPKK010000020.1"/>
</dbReference>
<dbReference type="EMBL" id="JAMPKK010000020">
    <property type="protein sequence ID" value="MEP0865059.1"/>
    <property type="molecule type" value="Genomic_DNA"/>
</dbReference>
<reference evidence="2 3" key="1">
    <citation type="submission" date="2022-04" db="EMBL/GenBank/DDBJ databases">
        <title>Positive selection, recombination, and allopatry shape intraspecific diversity of widespread and dominant cyanobacteria.</title>
        <authorList>
            <person name="Wei J."/>
            <person name="Shu W."/>
            <person name="Hu C."/>
        </authorList>
    </citation>
    <scope>NUCLEOTIDE SEQUENCE [LARGE SCALE GENOMIC DNA]</scope>
    <source>
        <strain evidence="2 3">GB2-A5</strain>
    </source>
</reference>
<dbReference type="Proteomes" id="UP001442494">
    <property type="component" value="Unassembled WGS sequence"/>
</dbReference>
<organism evidence="2 3">
    <name type="scientific">Funiculus sociatus GB2-A5</name>
    <dbReference type="NCBI Taxonomy" id="2933946"/>
    <lineage>
        <taxon>Bacteria</taxon>
        <taxon>Bacillati</taxon>
        <taxon>Cyanobacteriota</taxon>
        <taxon>Cyanophyceae</taxon>
        <taxon>Coleofasciculales</taxon>
        <taxon>Coleofasciculaceae</taxon>
        <taxon>Funiculus</taxon>
    </lineage>
</organism>
<evidence type="ECO:0000313" key="2">
    <source>
        <dbReference type="EMBL" id="MEP0865059.1"/>
    </source>
</evidence>
<name>A0ABV0JPP0_9CYAN</name>
<feature type="transmembrane region" description="Helical" evidence="1">
    <location>
        <begin position="136"/>
        <end position="153"/>
    </location>
</feature>
<evidence type="ECO:0000256" key="1">
    <source>
        <dbReference type="SAM" id="Phobius"/>
    </source>
</evidence>
<keyword evidence="3" id="KW-1185">Reference proteome</keyword>
<keyword evidence="1" id="KW-0472">Membrane</keyword>
<comment type="caution">
    <text evidence="2">The sequence shown here is derived from an EMBL/GenBank/DDBJ whole genome shotgun (WGS) entry which is preliminary data.</text>
</comment>
<protein>
    <submittedName>
        <fullName evidence="2">Uncharacterized protein</fullName>
    </submittedName>
</protein>
<accession>A0ABV0JPP0</accession>
<sequence length="252" mass="27955">MALALDNKFESLSEVFQNTKDSLIEKAEKAASSVSDVTNKGVETAVQAKDKLTITTGKAVNTLTETAKQTGDSLKDSVDVTLRKAENFSNSVSTEVDKSLSALIERRLDTIKVWIDAHPVISWATKALLWGVNHPILSGIILLLVIFLLWQLFKAFGSIVEKGFLYILQAPFKLIYSLITSFKPLGNFGVGRLTIKQHEANVLNFNPEISTSISHKDKERLTSILTRLEAIRQEENDLLQELRGILASDKDN</sequence>
<proteinExistence type="predicted"/>
<gene>
    <name evidence="2" type="ORF">NDI37_11330</name>
</gene>
<evidence type="ECO:0000313" key="3">
    <source>
        <dbReference type="Proteomes" id="UP001442494"/>
    </source>
</evidence>
<keyword evidence="1" id="KW-1133">Transmembrane helix</keyword>
<keyword evidence="1" id="KW-0812">Transmembrane</keyword>